<dbReference type="RefSeq" id="WP_237464438.1">
    <property type="nucleotide sequence ID" value="NZ_CAKLDI010000001.1"/>
</dbReference>
<keyword evidence="3" id="KW-0132">Cell division</keyword>
<evidence type="ECO:0000313" key="4">
    <source>
        <dbReference type="Proteomes" id="UP000838672"/>
    </source>
</evidence>
<keyword evidence="2" id="KW-0067">ATP-binding</keyword>
<dbReference type="Pfam" id="PF03969">
    <property type="entry name" value="AFG1_ATPase"/>
    <property type="match status" value="1"/>
</dbReference>
<dbReference type="CDD" id="cd00267">
    <property type="entry name" value="ABC_ATPase"/>
    <property type="match status" value="1"/>
</dbReference>
<dbReference type="SUPFAM" id="SSF52540">
    <property type="entry name" value="P-loop containing nucleoside triphosphate hydrolases"/>
    <property type="match status" value="1"/>
</dbReference>
<sequence>MKQGPPSQLYQALLADHHIEENTQQVAVLRHIDAIYHTFMVQPYQEKKSFLPAWLDLFLRSKKSPHSVGIYLYGQVGRGKTMLMDLLCQSLPNDQYRRLHYLECMQAVHGHLQQLQGQKTPMPAVAKALMGPARLLCLDEMMVTDITDAMLIGDLLSALVADGVTLFFTSNQAPNALYHNGLQRARFLPAISLIEQHCVLLDLDHCSDYRLAQGVSEPHYQIVASSAQQAALQKTLSQTYLGIHSKGQQHLMLHGHQLEILAATESALMLSFAELCQKPRHPRDYLWLAQHYRRLVLLEVPQLSDREPESVRRFIALIDALYQQQVQLVITAKVDLIVLYQDSRFEALFSRCQSRLIEMQSHSYWHASTVKAVKKKA</sequence>
<dbReference type="GO" id="GO:0051301">
    <property type="term" value="P:cell division"/>
    <property type="evidence" value="ECO:0007669"/>
    <property type="project" value="UniProtKB-KW"/>
</dbReference>
<protein>
    <submittedName>
        <fullName evidence="3">Cell division protein ZapE</fullName>
    </submittedName>
</protein>
<evidence type="ECO:0000256" key="2">
    <source>
        <dbReference type="ARBA" id="ARBA00022840"/>
    </source>
</evidence>
<evidence type="ECO:0000256" key="1">
    <source>
        <dbReference type="ARBA" id="ARBA00022741"/>
    </source>
</evidence>
<dbReference type="InterPro" id="IPR027417">
    <property type="entry name" value="P-loop_NTPase"/>
</dbReference>
<organism evidence="3 4">
    <name type="scientific">Vibrio stylophorae</name>
    <dbReference type="NCBI Taxonomy" id="659351"/>
    <lineage>
        <taxon>Bacteria</taxon>
        <taxon>Pseudomonadati</taxon>
        <taxon>Pseudomonadota</taxon>
        <taxon>Gammaproteobacteria</taxon>
        <taxon>Vibrionales</taxon>
        <taxon>Vibrionaceae</taxon>
        <taxon>Vibrio</taxon>
    </lineage>
</organism>
<proteinExistence type="predicted"/>
<dbReference type="PANTHER" id="PTHR12169:SF6">
    <property type="entry name" value="AFG1-LIKE ATPASE"/>
    <property type="match status" value="1"/>
</dbReference>
<dbReference type="InterPro" id="IPR005654">
    <property type="entry name" value="ATPase_AFG1-like"/>
</dbReference>
<comment type="caution">
    <text evidence="3">The sequence shown here is derived from an EMBL/GenBank/DDBJ whole genome shotgun (WGS) entry which is preliminary data.</text>
</comment>
<dbReference type="EMBL" id="CAKLDI010000001">
    <property type="protein sequence ID" value="CAH0532513.1"/>
    <property type="molecule type" value="Genomic_DNA"/>
</dbReference>
<keyword evidence="3" id="KW-0131">Cell cycle</keyword>
<keyword evidence="1" id="KW-0547">Nucleotide-binding</keyword>
<dbReference type="Proteomes" id="UP000838672">
    <property type="component" value="Unassembled WGS sequence"/>
</dbReference>
<reference evidence="3" key="1">
    <citation type="submission" date="2021-11" db="EMBL/GenBank/DDBJ databases">
        <authorList>
            <person name="Rodrigo-Torres L."/>
            <person name="Arahal R. D."/>
            <person name="Lucena T."/>
        </authorList>
    </citation>
    <scope>NUCLEOTIDE SEQUENCE</scope>
    <source>
        <strain evidence="3">CECT 7929</strain>
    </source>
</reference>
<dbReference type="NCBIfam" id="NF040713">
    <property type="entry name" value="ZapE"/>
    <property type="match status" value="1"/>
</dbReference>
<gene>
    <name evidence="3" type="primary">zapE</name>
    <name evidence="3" type="ORF">VST7929_00343</name>
</gene>
<evidence type="ECO:0000313" key="3">
    <source>
        <dbReference type="EMBL" id="CAH0532513.1"/>
    </source>
</evidence>
<keyword evidence="4" id="KW-1185">Reference proteome</keyword>
<name>A0ABN8DRT6_9VIBR</name>
<accession>A0ABN8DRT6</accession>
<dbReference type="PANTHER" id="PTHR12169">
    <property type="entry name" value="ATPASE N2B"/>
    <property type="match status" value="1"/>
</dbReference>
<dbReference type="Gene3D" id="3.40.50.300">
    <property type="entry name" value="P-loop containing nucleotide triphosphate hydrolases"/>
    <property type="match status" value="1"/>
</dbReference>